<evidence type="ECO:0000256" key="2">
    <source>
        <dbReference type="ARBA" id="ARBA00023239"/>
    </source>
</evidence>
<dbReference type="PANTHER" id="PTHR48094">
    <property type="entry name" value="PROTEIN/NUCLEIC ACID DEGLYCASE DJ-1-RELATED"/>
    <property type="match status" value="1"/>
</dbReference>
<dbReference type="GO" id="GO:0005737">
    <property type="term" value="C:cytoplasm"/>
    <property type="evidence" value="ECO:0007669"/>
    <property type="project" value="TreeGrafter"/>
</dbReference>
<dbReference type="InterPro" id="IPR029062">
    <property type="entry name" value="Class_I_gatase-like"/>
</dbReference>
<dbReference type="GO" id="GO:0019172">
    <property type="term" value="F:glyoxalase III activity"/>
    <property type="evidence" value="ECO:0007669"/>
    <property type="project" value="TreeGrafter"/>
</dbReference>
<dbReference type="GO" id="GO:0019243">
    <property type="term" value="P:methylglyoxal catabolic process to D-lactate via S-lactoyl-glutathione"/>
    <property type="evidence" value="ECO:0007669"/>
    <property type="project" value="TreeGrafter"/>
</dbReference>
<dbReference type="EMBL" id="KB007859">
    <property type="protein sequence ID" value="ELR23164.1"/>
    <property type="molecule type" value="Genomic_DNA"/>
</dbReference>
<feature type="region of interest" description="Disordered" evidence="4">
    <location>
        <begin position="42"/>
        <end position="62"/>
    </location>
</feature>
<evidence type="ECO:0000256" key="3">
    <source>
        <dbReference type="ARBA" id="ARBA00038493"/>
    </source>
</evidence>
<organism evidence="5 6">
    <name type="scientific">Acanthamoeba castellanii (strain ATCC 30010 / Neff)</name>
    <dbReference type="NCBI Taxonomy" id="1257118"/>
    <lineage>
        <taxon>Eukaryota</taxon>
        <taxon>Amoebozoa</taxon>
        <taxon>Discosea</taxon>
        <taxon>Longamoebia</taxon>
        <taxon>Centramoebida</taxon>
        <taxon>Acanthamoebidae</taxon>
        <taxon>Acanthamoeba</taxon>
    </lineage>
</organism>
<name>L8HCC1_ACACF</name>
<keyword evidence="2" id="KW-0456">Lyase</keyword>
<proteinExistence type="inferred from homology"/>
<dbReference type="RefSeq" id="XP_004352692.1">
    <property type="nucleotide sequence ID" value="XM_004352640.1"/>
</dbReference>
<dbReference type="SUPFAM" id="SSF52317">
    <property type="entry name" value="Class I glutamine amidotransferase-like"/>
    <property type="match status" value="1"/>
</dbReference>
<feature type="compositionally biased region" description="Basic and acidic residues" evidence="4">
    <location>
        <begin position="42"/>
        <end position="51"/>
    </location>
</feature>
<dbReference type="PANTHER" id="PTHR48094:SF11">
    <property type="entry name" value="GLUTATHIONE-INDEPENDENT GLYOXALASE HSP31-RELATED"/>
    <property type="match status" value="1"/>
</dbReference>
<evidence type="ECO:0000313" key="5">
    <source>
        <dbReference type="EMBL" id="ELR23164.1"/>
    </source>
</evidence>
<dbReference type="KEGG" id="acan:ACA1_357050"/>
<dbReference type="Gene3D" id="3.40.50.880">
    <property type="match status" value="1"/>
</dbReference>
<reference evidence="5 6" key="1">
    <citation type="journal article" date="2013" name="Genome Biol.">
        <title>Genome of Acanthamoeba castellanii highlights extensive lateral gene transfer and early evolution of tyrosine kinase signaling.</title>
        <authorList>
            <person name="Clarke M."/>
            <person name="Lohan A.J."/>
            <person name="Liu B."/>
            <person name="Lagkouvardos I."/>
            <person name="Roy S."/>
            <person name="Zafar N."/>
            <person name="Bertelli C."/>
            <person name="Schilde C."/>
            <person name="Kianianmomeni A."/>
            <person name="Burglin T.R."/>
            <person name="Frech C."/>
            <person name="Turcotte B."/>
            <person name="Kopec K.O."/>
            <person name="Synnott J.M."/>
            <person name="Choo C."/>
            <person name="Paponov I."/>
            <person name="Finkler A."/>
            <person name="Soon Heng Tan C."/>
            <person name="Hutchins A.P."/>
            <person name="Weinmeier T."/>
            <person name="Rattei T."/>
            <person name="Chu J.S."/>
            <person name="Gimenez G."/>
            <person name="Irimia M."/>
            <person name="Rigden D.J."/>
            <person name="Fitzpatrick D.A."/>
            <person name="Lorenzo-Morales J."/>
            <person name="Bateman A."/>
            <person name="Chiu C.H."/>
            <person name="Tang P."/>
            <person name="Hegemann P."/>
            <person name="Fromm H."/>
            <person name="Raoult D."/>
            <person name="Greub G."/>
            <person name="Miranda-Saavedra D."/>
            <person name="Chen N."/>
            <person name="Nash P."/>
            <person name="Ginger M.L."/>
            <person name="Horn M."/>
            <person name="Schaap P."/>
            <person name="Caler L."/>
            <person name="Loftus B."/>
        </authorList>
    </citation>
    <scope>NUCLEOTIDE SEQUENCE [LARGE SCALE GENOMIC DNA]</scope>
    <source>
        <strain evidence="5 6">Neff</strain>
    </source>
</reference>
<gene>
    <name evidence="5" type="ORF">ACA1_357050</name>
</gene>
<dbReference type="STRING" id="1257118.L8HCC1"/>
<evidence type="ECO:0000313" key="6">
    <source>
        <dbReference type="Proteomes" id="UP000011083"/>
    </source>
</evidence>
<evidence type="ECO:0000256" key="4">
    <source>
        <dbReference type="SAM" id="MobiDB-lite"/>
    </source>
</evidence>
<keyword evidence="1" id="KW-0346">Stress response</keyword>
<dbReference type="InterPro" id="IPR050325">
    <property type="entry name" value="Prot/Nucl_acid_deglycase"/>
</dbReference>
<dbReference type="GeneID" id="14924139"/>
<keyword evidence="6" id="KW-1185">Reference proteome</keyword>
<dbReference type="Proteomes" id="UP000011083">
    <property type="component" value="Unassembled WGS sequence"/>
</dbReference>
<comment type="similarity">
    <text evidence="3">Belongs to the peptidase C56 family. HSP31-like subfamily.</text>
</comment>
<protein>
    <submittedName>
        <fullName evidence="5">DJ1/PfpI superfamily protein</fullName>
    </submittedName>
</protein>
<dbReference type="OrthoDB" id="543156at2759"/>
<dbReference type="VEuPathDB" id="AmoebaDB:ACA1_357050"/>
<evidence type="ECO:0000256" key="1">
    <source>
        <dbReference type="ARBA" id="ARBA00023016"/>
    </source>
</evidence>
<sequence>MDQGWEILLQADYPAGARPVAVAHHPVLPLVALAYDDSLIENEERKTKNEEKSEDEEGEETTKHLVWNVEKKVVIAALGADHWTTAVPDKKGVNIHSLTFYDSYTVHHKLLSTLKRAADVDPSQYGLFFASAGHGTLYDYPTAHGLIGIAADVYRRGGVVAAVCHGPAILPAVVDAATGGSIIDGKTVTGFTTLAEGALGVLERIRADGLQTIEEGAERVGARYVAPQKPFEAFSLVDGQVVTGANPASAHLTAENAIAVFDALSSC</sequence>
<accession>L8HCC1</accession>
<dbReference type="AlphaFoldDB" id="L8HCC1"/>